<dbReference type="EMBL" id="LAEV01002145">
    <property type="protein sequence ID" value="KKA26532.1"/>
    <property type="molecule type" value="Genomic_DNA"/>
</dbReference>
<feature type="transmembrane region" description="Helical" evidence="6">
    <location>
        <begin position="340"/>
        <end position="358"/>
    </location>
</feature>
<accession>A0A0F4Z7Q3</accession>
<feature type="transmembrane region" description="Helical" evidence="6">
    <location>
        <begin position="445"/>
        <end position="466"/>
    </location>
</feature>
<name>A0A0F4Z7Q3_9PEZI</name>
<feature type="transmembrane region" description="Helical" evidence="6">
    <location>
        <begin position="205"/>
        <end position="226"/>
    </location>
</feature>
<feature type="transmembrane region" description="Helical" evidence="6">
    <location>
        <begin position="418"/>
        <end position="438"/>
    </location>
</feature>
<dbReference type="PROSITE" id="PS50850">
    <property type="entry name" value="MFS"/>
    <property type="match status" value="1"/>
</dbReference>
<feature type="transmembrane region" description="Helical" evidence="6">
    <location>
        <begin position="472"/>
        <end position="494"/>
    </location>
</feature>
<dbReference type="PANTHER" id="PTHR23501:SF67">
    <property type="entry name" value="MFS MULTIDRUG EFFLUX TRANSPORTER (EUROFUNG)"/>
    <property type="match status" value="1"/>
</dbReference>
<feature type="transmembrane region" description="Helical" evidence="6">
    <location>
        <begin position="313"/>
        <end position="334"/>
    </location>
</feature>
<feature type="transmembrane region" description="Helical" evidence="6">
    <location>
        <begin position="379"/>
        <end position="398"/>
    </location>
</feature>
<organism evidence="8 9">
    <name type="scientific">Thielaviopsis punctulata</name>
    <dbReference type="NCBI Taxonomy" id="72032"/>
    <lineage>
        <taxon>Eukaryota</taxon>
        <taxon>Fungi</taxon>
        <taxon>Dikarya</taxon>
        <taxon>Ascomycota</taxon>
        <taxon>Pezizomycotina</taxon>
        <taxon>Sordariomycetes</taxon>
        <taxon>Hypocreomycetidae</taxon>
        <taxon>Microascales</taxon>
        <taxon>Ceratocystidaceae</taxon>
        <taxon>Thielaviopsis</taxon>
    </lineage>
</organism>
<keyword evidence="3 6" id="KW-1133">Transmembrane helix</keyword>
<dbReference type="Gene3D" id="1.20.1720.10">
    <property type="entry name" value="Multidrug resistance protein D"/>
    <property type="match status" value="1"/>
</dbReference>
<evidence type="ECO:0000256" key="2">
    <source>
        <dbReference type="ARBA" id="ARBA00022692"/>
    </source>
</evidence>
<sequence length="620" mass="66904">MSNTSEGPALKIDGTYDSLSAYPFPDSSGSLPSALPPKGSFSKSTSKSTPSGNTHRNDQPLDDAIVVSDAGETTPLLSSTLSLLPKALPESDSSSQVDHDPPFLNGISAARFQLIFAMVLLIFFLSCFDGTIMSSSHPVITSYFGSSNSASWMSTAFLLTSTMFQPLVGRLSDGVGRKVPFILTTFVFALGTLGCAIAPDLISFIVARAVCGVGAGGCLTLGSIIISDMVPISRRGVYQSLINMNYGIASALGAALGGWMADVLGWRWEFGIQVPPVLVIVVLMYIVIPDDIGRDNTGDTLMDVVRGFDWEGSFYLTISIVSFVLSFSLGGNIFPWSHPIVLLSMAIFIITFVLFLLAEARALRPIMPLRIITTKPHMNLIFSNTCAAVIVNAVWFNVPLYFQAVVLTSATESGMNLVAPIIVSSISGMITGVGVQITKSTKWPLVLGSCLLLIGTTMICFLDRSFSRLMSILILLPTSFGQGFHFPGTFMAILNENEQRDQAVVTSTLILWRSIGQVFGVASSSLVLQNALSFFLERNVQGPMRESIIELVRTNVEAVAHLEAPYLEQVIYSYDAALKMAFVMTAVAAAGSLVLVWPLELKPLRFREPTVCMRVSEEEV</sequence>
<dbReference type="OrthoDB" id="419537at2759"/>
<dbReference type="InterPro" id="IPR011701">
    <property type="entry name" value="MFS"/>
</dbReference>
<dbReference type="InterPro" id="IPR005829">
    <property type="entry name" value="Sugar_transporter_CS"/>
</dbReference>
<comment type="caution">
    <text evidence="8">The sequence shown here is derived from an EMBL/GenBank/DDBJ whole genome shotgun (WGS) entry which is preliminary data.</text>
</comment>
<feature type="transmembrane region" description="Helical" evidence="6">
    <location>
        <begin position="152"/>
        <end position="169"/>
    </location>
</feature>
<evidence type="ECO:0000256" key="1">
    <source>
        <dbReference type="ARBA" id="ARBA00004141"/>
    </source>
</evidence>
<dbReference type="Pfam" id="PF07690">
    <property type="entry name" value="MFS_1"/>
    <property type="match status" value="1"/>
</dbReference>
<dbReference type="AlphaFoldDB" id="A0A0F4Z7Q3"/>
<dbReference type="InterPro" id="IPR020846">
    <property type="entry name" value="MFS_dom"/>
</dbReference>
<feature type="transmembrane region" description="Helical" evidence="6">
    <location>
        <begin position="181"/>
        <end position="199"/>
    </location>
</feature>
<dbReference type="Proteomes" id="UP000033483">
    <property type="component" value="Unassembled WGS sequence"/>
</dbReference>
<feature type="transmembrane region" description="Helical" evidence="6">
    <location>
        <begin position="272"/>
        <end position="292"/>
    </location>
</feature>
<proteinExistence type="predicted"/>
<evidence type="ECO:0000256" key="3">
    <source>
        <dbReference type="ARBA" id="ARBA00022989"/>
    </source>
</evidence>
<evidence type="ECO:0000256" key="5">
    <source>
        <dbReference type="SAM" id="MobiDB-lite"/>
    </source>
</evidence>
<reference evidence="8 9" key="1">
    <citation type="submission" date="2015-03" db="EMBL/GenBank/DDBJ databases">
        <authorList>
            <person name="Radwan O."/>
            <person name="Al-Naeli F.A."/>
            <person name="Rendon G.A."/>
            <person name="Fields C."/>
        </authorList>
    </citation>
    <scope>NUCLEOTIDE SEQUENCE [LARGE SCALE GENOMIC DNA]</scope>
    <source>
        <strain evidence="8">CR-DP1</strain>
    </source>
</reference>
<feature type="domain" description="Major facilitator superfamily (MFS) profile" evidence="7">
    <location>
        <begin position="115"/>
        <end position="604"/>
    </location>
</feature>
<keyword evidence="2 6" id="KW-0812">Transmembrane</keyword>
<dbReference type="GO" id="GO:0015174">
    <property type="term" value="F:basic amino acid transmembrane transporter activity"/>
    <property type="evidence" value="ECO:0007669"/>
    <property type="project" value="TreeGrafter"/>
</dbReference>
<feature type="transmembrane region" description="Helical" evidence="6">
    <location>
        <begin position="114"/>
        <end position="132"/>
    </location>
</feature>
<comment type="subcellular location">
    <subcellularLocation>
        <location evidence="1">Membrane</location>
        <topology evidence="1">Multi-pass membrane protein</topology>
    </subcellularLocation>
</comment>
<feature type="compositionally biased region" description="Low complexity" evidence="5">
    <location>
        <begin position="36"/>
        <end position="52"/>
    </location>
</feature>
<feature type="region of interest" description="Disordered" evidence="5">
    <location>
        <begin position="27"/>
        <end position="60"/>
    </location>
</feature>
<dbReference type="GO" id="GO:0000329">
    <property type="term" value="C:fungal-type vacuole membrane"/>
    <property type="evidence" value="ECO:0007669"/>
    <property type="project" value="TreeGrafter"/>
</dbReference>
<evidence type="ECO:0000313" key="8">
    <source>
        <dbReference type="EMBL" id="KKA26532.1"/>
    </source>
</evidence>
<dbReference type="InterPro" id="IPR036259">
    <property type="entry name" value="MFS_trans_sf"/>
</dbReference>
<gene>
    <name evidence="8" type="ORF">TD95_005069</name>
</gene>
<evidence type="ECO:0000259" key="7">
    <source>
        <dbReference type="PROSITE" id="PS50850"/>
    </source>
</evidence>
<evidence type="ECO:0000256" key="4">
    <source>
        <dbReference type="ARBA" id="ARBA00023136"/>
    </source>
</evidence>
<dbReference type="PANTHER" id="PTHR23501">
    <property type="entry name" value="MAJOR FACILITATOR SUPERFAMILY"/>
    <property type="match status" value="1"/>
</dbReference>
<keyword evidence="9" id="KW-1185">Reference proteome</keyword>
<feature type="transmembrane region" description="Helical" evidence="6">
    <location>
        <begin position="246"/>
        <end position="266"/>
    </location>
</feature>
<feature type="transmembrane region" description="Helical" evidence="6">
    <location>
        <begin position="576"/>
        <end position="597"/>
    </location>
</feature>
<evidence type="ECO:0000256" key="6">
    <source>
        <dbReference type="SAM" id="Phobius"/>
    </source>
</evidence>
<dbReference type="SUPFAM" id="SSF103473">
    <property type="entry name" value="MFS general substrate transporter"/>
    <property type="match status" value="1"/>
</dbReference>
<evidence type="ECO:0000313" key="9">
    <source>
        <dbReference type="Proteomes" id="UP000033483"/>
    </source>
</evidence>
<dbReference type="PROSITE" id="PS00216">
    <property type="entry name" value="SUGAR_TRANSPORT_1"/>
    <property type="match status" value="1"/>
</dbReference>
<dbReference type="Gene3D" id="1.20.1250.20">
    <property type="entry name" value="MFS general substrate transporter like domains"/>
    <property type="match status" value="1"/>
</dbReference>
<protein>
    <recommendedName>
        <fullName evidence="7">Major facilitator superfamily (MFS) profile domain-containing protein</fullName>
    </recommendedName>
</protein>
<keyword evidence="4 6" id="KW-0472">Membrane</keyword>